<dbReference type="PANTHER" id="PTHR33744:SF15">
    <property type="entry name" value="CARBOHYDRATE DIACID REGULATOR"/>
    <property type="match status" value="1"/>
</dbReference>
<dbReference type="Gene3D" id="1.10.10.2840">
    <property type="entry name" value="PucR C-terminal helix-turn-helix domain"/>
    <property type="match status" value="1"/>
</dbReference>
<dbReference type="PANTHER" id="PTHR33744">
    <property type="entry name" value="CARBOHYDRATE DIACID REGULATOR"/>
    <property type="match status" value="1"/>
</dbReference>
<sequence length="297" mass="34423">MIKRLKKIFPSLITVEQNSQATSDNYSWFTTETNDVIGIKKEDINEKDHALLALLLTPLSSAYPPITAREKQWFRLLFEDGSFPSQPVSKFRFIYFSLSKAEIDPIDFRAAIDGLYSELPAIIWVTTDKGIIIEEKTSEDQNIKAYYEMIEVFASDFYVDVKFLVGPYLTDLNKANYYFKWIETCYSQINQYSIKAVMTYVMAVPYLLPSLQDHDMINFLVAAILKDCAEDESLLRTIQTYLESNSNTTLAAKEMYMHRNSLQYRIDKFIEKTGIDVKQFEGALSVYLVLLIQRHFV</sequence>
<evidence type="ECO:0000259" key="1">
    <source>
        <dbReference type="Pfam" id="PF13556"/>
    </source>
</evidence>
<feature type="domain" description="PucR C-terminal helix-turn-helix" evidence="1">
    <location>
        <begin position="234"/>
        <end position="292"/>
    </location>
</feature>
<dbReference type="InterPro" id="IPR051448">
    <property type="entry name" value="CdaR-like_regulators"/>
</dbReference>
<accession>A0A1H8Q3D4</accession>
<dbReference type="Proteomes" id="UP000199300">
    <property type="component" value="Unassembled WGS sequence"/>
</dbReference>
<dbReference type="OrthoDB" id="9792148at2"/>
<evidence type="ECO:0000313" key="2">
    <source>
        <dbReference type="EMBL" id="SEO48427.1"/>
    </source>
</evidence>
<organism evidence="2 3">
    <name type="scientific">Amphibacillus marinus</name>
    <dbReference type="NCBI Taxonomy" id="872970"/>
    <lineage>
        <taxon>Bacteria</taxon>
        <taxon>Bacillati</taxon>
        <taxon>Bacillota</taxon>
        <taxon>Bacilli</taxon>
        <taxon>Bacillales</taxon>
        <taxon>Bacillaceae</taxon>
        <taxon>Amphibacillus</taxon>
    </lineage>
</organism>
<reference evidence="2 3" key="1">
    <citation type="submission" date="2016-10" db="EMBL/GenBank/DDBJ databases">
        <authorList>
            <person name="de Groot N.N."/>
        </authorList>
    </citation>
    <scope>NUCLEOTIDE SEQUENCE [LARGE SCALE GENOMIC DNA]</scope>
    <source>
        <strain evidence="2 3">CGMCC 1.10434</strain>
    </source>
</reference>
<name>A0A1H8Q3D4_9BACI</name>
<protein>
    <submittedName>
        <fullName evidence="2">PucR C-terminal helix-turn-helix domain-containing protein</fullName>
    </submittedName>
</protein>
<dbReference type="Pfam" id="PF13556">
    <property type="entry name" value="HTH_30"/>
    <property type="match status" value="1"/>
</dbReference>
<dbReference type="RefSeq" id="WP_091498199.1">
    <property type="nucleotide sequence ID" value="NZ_FODJ01000008.1"/>
</dbReference>
<dbReference type="InterPro" id="IPR025736">
    <property type="entry name" value="PucR_C-HTH_dom"/>
</dbReference>
<dbReference type="InterPro" id="IPR042070">
    <property type="entry name" value="PucR_C-HTH_sf"/>
</dbReference>
<evidence type="ECO:0000313" key="3">
    <source>
        <dbReference type="Proteomes" id="UP000199300"/>
    </source>
</evidence>
<dbReference type="STRING" id="872970.SAMN04488134_10819"/>
<dbReference type="EMBL" id="FODJ01000008">
    <property type="protein sequence ID" value="SEO48427.1"/>
    <property type="molecule type" value="Genomic_DNA"/>
</dbReference>
<proteinExistence type="predicted"/>
<keyword evidence="3" id="KW-1185">Reference proteome</keyword>
<dbReference type="AlphaFoldDB" id="A0A1H8Q3D4"/>
<gene>
    <name evidence="2" type="ORF">SAMN04488134_10819</name>
</gene>